<dbReference type="NCBIfam" id="TIGR01704">
    <property type="entry name" value="MTA_SAH-Nsdase"/>
    <property type="match status" value="1"/>
</dbReference>
<accession>A0AAE9XDJ7</accession>
<proteinExistence type="predicted"/>
<evidence type="ECO:0000259" key="7">
    <source>
        <dbReference type="Pfam" id="PF01048"/>
    </source>
</evidence>
<dbReference type="FunFam" id="3.40.50.1580:FF:000001">
    <property type="entry name" value="MTA/SAH nucleosidase family protein"/>
    <property type="match status" value="1"/>
</dbReference>
<feature type="domain" description="Nucleoside phosphorylase" evidence="7">
    <location>
        <begin position="2"/>
        <end position="224"/>
    </location>
</feature>
<dbReference type="InterPro" id="IPR035994">
    <property type="entry name" value="Nucleoside_phosphorylase_sf"/>
</dbReference>
<dbReference type="EMBL" id="CP116507">
    <property type="protein sequence ID" value="WCG21826.1"/>
    <property type="molecule type" value="Genomic_DNA"/>
</dbReference>
<dbReference type="PANTHER" id="PTHR46832:SF1">
    <property type="entry name" value="5'-METHYLTHIOADENOSINE_S-ADENOSYLHOMOCYSTEINE NUCLEOSIDASE"/>
    <property type="match status" value="1"/>
</dbReference>
<comment type="catalytic activity">
    <reaction evidence="6">
        <text>5'-deoxyadenosine + H2O = 5-deoxy-D-ribose + adenine</text>
        <dbReference type="Rhea" id="RHEA:29859"/>
        <dbReference type="ChEBI" id="CHEBI:15377"/>
        <dbReference type="ChEBI" id="CHEBI:16708"/>
        <dbReference type="ChEBI" id="CHEBI:17319"/>
        <dbReference type="ChEBI" id="CHEBI:149540"/>
        <dbReference type="EC" id="3.2.2.9"/>
    </reaction>
    <physiologicalReaction direction="left-to-right" evidence="6">
        <dbReference type="Rhea" id="RHEA:29860"/>
    </physiologicalReaction>
</comment>
<name>A0AAE9XDJ7_9ENTE</name>
<evidence type="ECO:0000256" key="1">
    <source>
        <dbReference type="ARBA" id="ARBA00004945"/>
    </source>
</evidence>
<dbReference type="GO" id="GO:0019284">
    <property type="term" value="P:L-methionine salvage from S-adenosylmethionine"/>
    <property type="evidence" value="ECO:0007669"/>
    <property type="project" value="TreeGrafter"/>
</dbReference>
<keyword evidence="8" id="KW-0326">Glycosidase</keyword>
<evidence type="ECO:0000256" key="5">
    <source>
        <dbReference type="ARBA" id="ARBA00023167"/>
    </source>
</evidence>
<dbReference type="GO" id="GO:0019509">
    <property type="term" value="P:L-methionine salvage from methylthioadenosine"/>
    <property type="evidence" value="ECO:0007669"/>
    <property type="project" value="InterPro"/>
</dbReference>
<dbReference type="PANTHER" id="PTHR46832">
    <property type="entry name" value="5'-METHYLTHIOADENOSINE/S-ADENOSYLHOMOCYSTEINE NUCLEOSIDASE"/>
    <property type="match status" value="1"/>
</dbReference>
<dbReference type="InterPro" id="IPR000845">
    <property type="entry name" value="Nucleoside_phosphorylase_d"/>
</dbReference>
<evidence type="ECO:0000313" key="9">
    <source>
        <dbReference type="Proteomes" id="UP001179600"/>
    </source>
</evidence>
<dbReference type="GO" id="GO:0008782">
    <property type="term" value="F:adenosylhomocysteine nucleosidase activity"/>
    <property type="evidence" value="ECO:0007669"/>
    <property type="project" value="UniProtKB-EC"/>
</dbReference>
<evidence type="ECO:0000256" key="3">
    <source>
        <dbReference type="ARBA" id="ARBA00022605"/>
    </source>
</evidence>
<organism evidence="8 9">
    <name type="scientific">Vagococcus lutrae</name>
    <dbReference type="NCBI Taxonomy" id="81947"/>
    <lineage>
        <taxon>Bacteria</taxon>
        <taxon>Bacillati</taxon>
        <taxon>Bacillota</taxon>
        <taxon>Bacilli</taxon>
        <taxon>Lactobacillales</taxon>
        <taxon>Enterococcaceae</taxon>
        <taxon>Vagococcus</taxon>
    </lineage>
</organism>
<reference evidence="8" key="1">
    <citation type="submission" date="2023-01" db="EMBL/GenBank/DDBJ databases">
        <title>Oxazolidinone resistance genes in florfenicol resistant enterococci from beef cattle and veal calves at slaughter.</title>
        <authorList>
            <person name="Biggel M."/>
        </authorList>
    </citation>
    <scope>NUCLEOTIDE SEQUENCE</scope>
    <source>
        <strain evidence="8">K204-1</strain>
    </source>
</reference>
<dbReference type="CDD" id="cd09008">
    <property type="entry name" value="MTAN"/>
    <property type="match status" value="1"/>
</dbReference>
<dbReference type="EC" id="3.2.2.9" evidence="2"/>
<evidence type="ECO:0000256" key="6">
    <source>
        <dbReference type="ARBA" id="ARBA00050313"/>
    </source>
</evidence>
<dbReference type="RefSeq" id="WP_222317314.1">
    <property type="nucleotide sequence ID" value="NZ_CP081833.1"/>
</dbReference>
<keyword evidence="4 8" id="KW-0378">Hydrolase</keyword>
<sequence>MKIGIIGAMAEELIALKAAMTASETVEVFGNTFVSGKIGEHDVVVVQSGIGKGMAAMTATLLIDRYQVDMLVNTGSAGGIGEGLKIGDVVVSTRLAYFDVDVTAFGYKKGQMAGMPLYYEADETVMETITRAAEVTGLSVRQGEIVTGDTFVHSQAMIQQIKADFPDALVNEMEGAAIAQVATQAQVPFVVVRAVSDVADEEAAQTFDEFIITAGKRSAEMVLNWLAHA</sequence>
<protein>
    <recommendedName>
        <fullName evidence="2">adenosylhomocysteine nucleosidase</fullName>
        <ecNumber evidence="2">3.2.2.9</ecNumber>
    </recommendedName>
</protein>
<dbReference type="NCBIfam" id="NF004079">
    <property type="entry name" value="PRK05584.1"/>
    <property type="match status" value="1"/>
</dbReference>
<keyword evidence="3" id="KW-0028">Amino-acid biosynthesis</keyword>
<comment type="pathway">
    <text evidence="1">Amino-acid biosynthesis; L-methionine biosynthesis via salvage pathway; S-methyl-5-thio-alpha-D-ribose 1-phosphate from S-methyl-5'-thioadenosine (hydrolase route): step 1/2.</text>
</comment>
<keyword evidence="5" id="KW-0486">Methionine biosynthesis</keyword>
<dbReference type="Pfam" id="PF01048">
    <property type="entry name" value="PNP_UDP_1"/>
    <property type="match status" value="1"/>
</dbReference>
<evidence type="ECO:0000313" key="8">
    <source>
        <dbReference type="EMBL" id="WCG21826.1"/>
    </source>
</evidence>
<evidence type="ECO:0000256" key="2">
    <source>
        <dbReference type="ARBA" id="ARBA00011974"/>
    </source>
</evidence>
<dbReference type="GO" id="GO:0008930">
    <property type="term" value="F:methylthioadenosine nucleosidase activity"/>
    <property type="evidence" value="ECO:0007669"/>
    <property type="project" value="InterPro"/>
</dbReference>
<dbReference type="SUPFAM" id="SSF53167">
    <property type="entry name" value="Purine and uridine phosphorylases"/>
    <property type="match status" value="1"/>
</dbReference>
<dbReference type="GO" id="GO:0005829">
    <property type="term" value="C:cytosol"/>
    <property type="evidence" value="ECO:0007669"/>
    <property type="project" value="TreeGrafter"/>
</dbReference>
<gene>
    <name evidence="8" type="ORF">PML95_05300</name>
</gene>
<dbReference type="Gene3D" id="3.40.50.1580">
    <property type="entry name" value="Nucleoside phosphorylase domain"/>
    <property type="match status" value="1"/>
</dbReference>
<dbReference type="InterPro" id="IPR010049">
    <property type="entry name" value="MTA_SAH_Nsdase"/>
</dbReference>
<dbReference type="AlphaFoldDB" id="A0AAE9XDJ7"/>
<evidence type="ECO:0000256" key="4">
    <source>
        <dbReference type="ARBA" id="ARBA00022801"/>
    </source>
</evidence>
<dbReference type="GO" id="GO:0009164">
    <property type="term" value="P:nucleoside catabolic process"/>
    <property type="evidence" value="ECO:0007669"/>
    <property type="project" value="InterPro"/>
</dbReference>
<dbReference type="Proteomes" id="UP001179600">
    <property type="component" value="Chromosome"/>
</dbReference>